<feature type="region of interest" description="Disordered" evidence="2">
    <location>
        <begin position="420"/>
        <end position="465"/>
    </location>
</feature>
<name>X6MJ77_RETFI</name>
<dbReference type="EC" id="2.3.2.27" evidence="1"/>
<dbReference type="EMBL" id="ASPP01020805">
    <property type="protein sequence ID" value="ETO13125.1"/>
    <property type="molecule type" value="Genomic_DNA"/>
</dbReference>
<accession>X6MJ77</accession>
<dbReference type="GO" id="GO:0000151">
    <property type="term" value="C:ubiquitin ligase complex"/>
    <property type="evidence" value="ECO:0007669"/>
    <property type="project" value="TreeGrafter"/>
</dbReference>
<comment type="caution">
    <text evidence="3">The sequence shown here is derived from an EMBL/GenBank/DDBJ whole genome shotgun (WGS) entry which is preliminary data.</text>
</comment>
<comment type="function">
    <text evidence="1">Ubiquitin ligase protein which is a component of the N-end rule pathway. Recognizes and binds to proteins bearing specific N-terminal residues that are destabilizing according to the N-end rule, leading to their ubiquitination and subsequent degradation.</text>
</comment>
<evidence type="ECO:0000256" key="1">
    <source>
        <dbReference type="RuleBase" id="RU366018"/>
    </source>
</evidence>
<keyword evidence="1" id="KW-0808">Transferase</keyword>
<sequence length="465" mass="53540">IWEGNNMSTSILNIKDNKYVRVISNTLVAGLLKELSAWMKSEILRRVIAQCLMQDADNLGNCDTPFYDTYSLEVKIPGWVDDGKEWTDLPTHKSLGTNVPTDYHNRYKTPEFVHETKTPIWHFVMNDFALEELSHFIETYYFTNYRESLNDIWFALMCIPPLKHRMCQVFTFAYQKLATNLSITDGRETFFNLSVQLFTIPSMTCGVSRTHNLLEIVMNSLMHFLCDTTPPNLTKGPSNQNAFELMNEKNDVDEKGQPRTTPQSRAQNRHTRKAVLAIGKKDRSMTTTLFDIRYILTNDTVVPYLFSHRRDILIKWCQVLVLLQNTCDLHREVGDHISIESNLWQGAFNSCLRVFSINRTIISIVYRLLLSPQTQASLALKQHIWDTLAHVIADAFTMIDWKQWESIVWGHISANSTTSSTRNAATATADNDNDNKMRDVHHAKEGRPLQSTSTKINKNAKKQIR</sequence>
<keyword evidence="1" id="KW-0479">Metal-binding</keyword>
<reference evidence="3 4" key="1">
    <citation type="journal article" date="2013" name="Curr. Biol.">
        <title>The Genome of the Foraminiferan Reticulomyxa filosa.</title>
        <authorList>
            <person name="Glockner G."/>
            <person name="Hulsmann N."/>
            <person name="Schleicher M."/>
            <person name="Noegel A.A."/>
            <person name="Eichinger L."/>
            <person name="Gallinger C."/>
            <person name="Pawlowski J."/>
            <person name="Sierra R."/>
            <person name="Euteneuer U."/>
            <person name="Pillet L."/>
            <person name="Moustafa A."/>
            <person name="Platzer M."/>
            <person name="Groth M."/>
            <person name="Szafranski K."/>
            <person name="Schliwa M."/>
        </authorList>
    </citation>
    <scope>NUCLEOTIDE SEQUENCE [LARGE SCALE GENOMIC DNA]</scope>
</reference>
<dbReference type="PANTHER" id="PTHR21497">
    <property type="entry name" value="UBIQUITIN LIGASE E3 ALPHA-RELATED"/>
    <property type="match status" value="1"/>
</dbReference>
<dbReference type="GO" id="GO:0005737">
    <property type="term" value="C:cytoplasm"/>
    <property type="evidence" value="ECO:0007669"/>
    <property type="project" value="TreeGrafter"/>
</dbReference>
<evidence type="ECO:0000313" key="4">
    <source>
        <dbReference type="Proteomes" id="UP000023152"/>
    </source>
</evidence>
<keyword evidence="1" id="KW-0833">Ubl conjugation pathway</keyword>
<comment type="similarity">
    <text evidence="1">Belongs to the E3 ubiquitin-protein ligase UBR1-like family.</text>
</comment>
<feature type="compositionally biased region" description="Low complexity" evidence="2">
    <location>
        <begin position="420"/>
        <end position="430"/>
    </location>
</feature>
<evidence type="ECO:0000313" key="3">
    <source>
        <dbReference type="EMBL" id="ETO13125.1"/>
    </source>
</evidence>
<dbReference type="PANTHER" id="PTHR21497:SF24">
    <property type="entry name" value="E3 UBIQUITIN-PROTEIN LIGASE UBR1"/>
    <property type="match status" value="1"/>
</dbReference>
<keyword evidence="1" id="KW-0863">Zinc-finger</keyword>
<protein>
    <recommendedName>
        <fullName evidence="1">E3 ubiquitin-protein ligase</fullName>
        <ecNumber evidence="1">2.3.2.27</ecNumber>
    </recommendedName>
</protein>
<dbReference type="UniPathway" id="UPA00143"/>
<feature type="region of interest" description="Disordered" evidence="2">
    <location>
        <begin position="249"/>
        <end position="272"/>
    </location>
</feature>
<keyword evidence="4" id="KW-1185">Reference proteome</keyword>
<dbReference type="AlphaFoldDB" id="X6MJ77"/>
<dbReference type="Proteomes" id="UP000023152">
    <property type="component" value="Unassembled WGS sequence"/>
</dbReference>
<evidence type="ECO:0000256" key="2">
    <source>
        <dbReference type="SAM" id="MobiDB-lite"/>
    </source>
</evidence>
<dbReference type="GO" id="GO:0016567">
    <property type="term" value="P:protein ubiquitination"/>
    <property type="evidence" value="ECO:0007669"/>
    <property type="project" value="UniProtKB-UniRule"/>
</dbReference>
<comment type="catalytic activity">
    <reaction evidence="1">
        <text>S-ubiquitinyl-[E2 ubiquitin-conjugating enzyme]-L-cysteine + [acceptor protein]-L-lysine = [E2 ubiquitin-conjugating enzyme]-L-cysteine + N(6)-ubiquitinyl-[acceptor protein]-L-lysine.</text>
        <dbReference type="EC" id="2.3.2.27"/>
    </reaction>
</comment>
<keyword evidence="1" id="KW-0862">Zinc</keyword>
<feature type="compositionally biased region" description="Basic and acidic residues" evidence="2">
    <location>
        <begin position="433"/>
        <end position="447"/>
    </location>
</feature>
<feature type="non-terminal residue" evidence="3">
    <location>
        <position position="465"/>
    </location>
</feature>
<comment type="pathway">
    <text evidence="1">Protein modification; protein ubiquitination.</text>
</comment>
<dbReference type="GO" id="GO:0071596">
    <property type="term" value="P:ubiquitin-dependent protein catabolic process via the N-end rule pathway"/>
    <property type="evidence" value="ECO:0007669"/>
    <property type="project" value="UniProtKB-UniRule"/>
</dbReference>
<gene>
    <name evidence="3" type="ORF">RFI_24250</name>
</gene>
<feature type="non-terminal residue" evidence="3">
    <location>
        <position position="1"/>
    </location>
</feature>
<organism evidence="3 4">
    <name type="scientific">Reticulomyxa filosa</name>
    <dbReference type="NCBI Taxonomy" id="46433"/>
    <lineage>
        <taxon>Eukaryota</taxon>
        <taxon>Sar</taxon>
        <taxon>Rhizaria</taxon>
        <taxon>Retaria</taxon>
        <taxon>Foraminifera</taxon>
        <taxon>Monothalamids</taxon>
        <taxon>Reticulomyxidae</taxon>
        <taxon>Reticulomyxa</taxon>
    </lineage>
</organism>
<proteinExistence type="inferred from homology"/>
<dbReference type="GO" id="GO:0061630">
    <property type="term" value="F:ubiquitin protein ligase activity"/>
    <property type="evidence" value="ECO:0007669"/>
    <property type="project" value="UniProtKB-UniRule"/>
</dbReference>
<dbReference type="InterPro" id="IPR039164">
    <property type="entry name" value="UBR1-like"/>
</dbReference>
<dbReference type="GO" id="GO:0008270">
    <property type="term" value="F:zinc ion binding"/>
    <property type="evidence" value="ECO:0007669"/>
    <property type="project" value="UniProtKB-UniRule"/>
</dbReference>